<reference evidence="2 3" key="1">
    <citation type="submission" date="2021-05" db="EMBL/GenBank/DDBJ databases">
        <title>Complete genome of Nocardioides aquaticus KCTC 9944T isolated from meromictic and hypersaline Ekho Lake, Antarctica.</title>
        <authorList>
            <person name="Hwang K."/>
            <person name="Kim K.M."/>
            <person name="Choe H."/>
        </authorList>
    </citation>
    <scope>NUCLEOTIDE SEQUENCE [LARGE SCALE GENOMIC DNA]</scope>
    <source>
        <strain evidence="2 3">KCTC 9944</strain>
    </source>
</reference>
<dbReference type="Proteomes" id="UP000679307">
    <property type="component" value="Chromosome"/>
</dbReference>
<evidence type="ECO:0008006" key="4">
    <source>
        <dbReference type="Google" id="ProtNLM"/>
    </source>
</evidence>
<proteinExistence type="predicted"/>
<sequence>MLQRLRKALGGTDRPTEAHSPPLDRTVVPLARQALLAAINPATGKRWNNNARYVVAAAVLLELAHEGRISVAGAGRKARYRVLDSAPLGDPDLDSALRGLDAGGVGRTVARNVILLPRDDQVATRLVAEGLLLEGTGRTLGVIPTRRLDPTPAAGRDEVVARVRAALLGESVPDDRTALLLAALLLGTPSKLFVPRDRAKDADRRWLEIVNGIGDDGLAIVSAVAAVRDRNQSD</sequence>
<dbReference type="InterPro" id="IPR008628">
    <property type="entry name" value="GPP34-like"/>
</dbReference>
<gene>
    <name evidence="2" type="ORF">ENKNEFLB_01336</name>
</gene>
<dbReference type="EMBL" id="CP075371">
    <property type="protein sequence ID" value="QVT78956.1"/>
    <property type="molecule type" value="Genomic_DNA"/>
</dbReference>
<organism evidence="2 3">
    <name type="scientific">Nocardioides aquaticus</name>
    <dbReference type="NCBI Taxonomy" id="160826"/>
    <lineage>
        <taxon>Bacteria</taxon>
        <taxon>Bacillati</taxon>
        <taxon>Actinomycetota</taxon>
        <taxon>Actinomycetes</taxon>
        <taxon>Propionibacteriales</taxon>
        <taxon>Nocardioidaceae</taxon>
        <taxon>Nocardioides</taxon>
    </lineage>
</organism>
<evidence type="ECO:0000313" key="2">
    <source>
        <dbReference type="EMBL" id="QVT78956.1"/>
    </source>
</evidence>
<keyword evidence="3" id="KW-1185">Reference proteome</keyword>
<evidence type="ECO:0000313" key="3">
    <source>
        <dbReference type="Proteomes" id="UP000679307"/>
    </source>
</evidence>
<protein>
    <recommendedName>
        <fullName evidence="4">GPP34 family phosphoprotein</fullName>
    </recommendedName>
</protein>
<name>A0ABX8EF76_9ACTN</name>
<accession>A0ABX8EF76</accession>
<dbReference type="Pfam" id="PF05719">
    <property type="entry name" value="GPP34"/>
    <property type="match status" value="1"/>
</dbReference>
<evidence type="ECO:0000256" key="1">
    <source>
        <dbReference type="SAM" id="MobiDB-lite"/>
    </source>
</evidence>
<feature type="region of interest" description="Disordered" evidence="1">
    <location>
        <begin position="1"/>
        <end position="24"/>
    </location>
</feature>